<reference evidence="1 2" key="1">
    <citation type="submission" date="2024-04" db="EMBL/GenBank/DDBJ databases">
        <title>Novel species of the genus Ideonella isolated from streams.</title>
        <authorList>
            <person name="Lu H."/>
        </authorList>
    </citation>
    <scope>NUCLEOTIDE SEQUENCE [LARGE SCALE GENOMIC DNA]</scope>
    <source>
        <strain evidence="1 2">LYT19W</strain>
    </source>
</reference>
<proteinExistence type="predicted"/>
<gene>
    <name evidence="1" type="ORF">AACH00_09250</name>
</gene>
<organism evidence="1 2">
    <name type="scientific">Ideonella margarita</name>
    <dbReference type="NCBI Taxonomy" id="2984191"/>
    <lineage>
        <taxon>Bacteria</taxon>
        <taxon>Pseudomonadati</taxon>
        <taxon>Pseudomonadota</taxon>
        <taxon>Betaproteobacteria</taxon>
        <taxon>Burkholderiales</taxon>
        <taxon>Sphaerotilaceae</taxon>
        <taxon>Ideonella</taxon>
    </lineage>
</organism>
<name>A0ABU9C8F4_9BURK</name>
<accession>A0ABU9C8F4</accession>
<dbReference type="Proteomes" id="UP001379945">
    <property type="component" value="Unassembled WGS sequence"/>
</dbReference>
<comment type="caution">
    <text evidence="1">The sequence shown here is derived from an EMBL/GenBank/DDBJ whole genome shotgun (WGS) entry which is preliminary data.</text>
</comment>
<dbReference type="RefSeq" id="WP_341398819.1">
    <property type="nucleotide sequence ID" value="NZ_JBBUTI010000005.1"/>
</dbReference>
<protein>
    <submittedName>
        <fullName evidence="1">Uncharacterized protein</fullName>
    </submittedName>
</protein>
<dbReference type="EMBL" id="JBBUTI010000005">
    <property type="protein sequence ID" value="MEK8046530.1"/>
    <property type="molecule type" value="Genomic_DNA"/>
</dbReference>
<keyword evidence="2" id="KW-1185">Reference proteome</keyword>
<sequence>MGVVAEQFERDTGGTLADWHGWLPPACHGHALTFTGPQQAQVQMGAGSLTLDWQALPPRRLGLTKLPHLLVRYRFDGVPDEERARFMRVFDLHMHRGGG</sequence>
<evidence type="ECO:0000313" key="2">
    <source>
        <dbReference type="Proteomes" id="UP001379945"/>
    </source>
</evidence>
<evidence type="ECO:0000313" key="1">
    <source>
        <dbReference type="EMBL" id="MEK8046530.1"/>
    </source>
</evidence>